<keyword evidence="3" id="KW-0949">S-adenosyl-L-methionine</keyword>
<dbReference type="InterPro" id="IPR023404">
    <property type="entry name" value="rSAM_horseshoe"/>
</dbReference>
<reference evidence="8 9" key="1">
    <citation type="submission" date="2023-07" db="EMBL/GenBank/DDBJ databases">
        <title>Sorghum-associated microbial communities from plants grown in Nebraska, USA.</title>
        <authorList>
            <person name="Schachtman D."/>
        </authorList>
    </citation>
    <scope>NUCLEOTIDE SEQUENCE [LARGE SCALE GENOMIC DNA]</scope>
    <source>
        <strain evidence="8 9">BE124</strain>
    </source>
</reference>
<dbReference type="Pfam" id="PF16199">
    <property type="entry name" value="Radical_SAM_C"/>
    <property type="match status" value="1"/>
</dbReference>
<dbReference type="SFLD" id="SFLDG01091">
    <property type="entry name" value="uncharacterized_CHP01210-like"/>
    <property type="match status" value="1"/>
</dbReference>
<keyword evidence="9" id="KW-1185">Reference proteome</keyword>
<dbReference type="InterPro" id="IPR058240">
    <property type="entry name" value="rSAM_sf"/>
</dbReference>
<feature type="domain" description="Radical SAM core" evidence="7">
    <location>
        <begin position="33"/>
        <end position="278"/>
    </location>
</feature>
<dbReference type="SFLD" id="SFLDS00029">
    <property type="entry name" value="Radical_SAM"/>
    <property type="match status" value="1"/>
</dbReference>
<comment type="caution">
    <text evidence="8">The sequence shown here is derived from an EMBL/GenBank/DDBJ whole genome shotgun (WGS) entry which is preliminary data.</text>
</comment>
<dbReference type="PANTHER" id="PTHR11135">
    <property type="entry name" value="HISTONE ACETYLTRANSFERASE-RELATED"/>
    <property type="match status" value="1"/>
</dbReference>
<keyword evidence="6" id="KW-0411">Iron-sulfur</keyword>
<comment type="cofactor">
    <cofactor evidence="1">
        <name>[4Fe-4S] cluster</name>
        <dbReference type="ChEBI" id="CHEBI:49883"/>
    </cofactor>
</comment>
<evidence type="ECO:0000313" key="9">
    <source>
        <dbReference type="Proteomes" id="UP001261871"/>
    </source>
</evidence>
<keyword evidence="4" id="KW-0479">Metal-binding</keyword>
<gene>
    <name evidence="8" type="ORF">J2W95_000587</name>
</gene>
<accession>A0ABU1RYS0</accession>
<dbReference type="NCBIfam" id="TIGR01212">
    <property type="entry name" value="TIGR01212 family radical SAM protein"/>
    <property type="match status" value="1"/>
</dbReference>
<keyword evidence="2" id="KW-0004">4Fe-4S</keyword>
<dbReference type="InterPro" id="IPR007197">
    <property type="entry name" value="rSAM"/>
</dbReference>
<dbReference type="InterPro" id="IPR005911">
    <property type="entry name" value="YhcC-like"/>
</dbReference>
<dbReference type="SMART" id="SM00729">
    <property type="entry name" value="Elp3"/>
    <property type="match status" value="1"/>
</dbReference>
<dbReference type="Proteomes" id="UP001261871">
    <property type="component" value="Unassembled WGS sequence"/>
</dbReference>
<evidence type="ECO:0000259" key="7">
    <source>
        <dbReference type="PROSITE" id="PS51918"/>
    </source>
</evidence>
<dbReference type="SFLD" id="SFLDG01086">
    <property type="entry name" value="elongater_protein-like"/>
    <property type="match status" value="1"/>
</dbReference>
<dbReference type="InterPro" id="IPR032432">
    <property type="entry name" value="Radical_SAM_C"/>
</dbReference>
<dbReference type="Pfam" id="PF04055">
    <property type="entry name" value="Radical_SAM"/>
    <property type="match status" value="1"/>
</dbReference>
<dbReference type="RefSeq" id="WP_310003770.1">
    <property type="nucleotide sequence ID" value="NZ_JAVDTX010000001.1"/>
</dbReference>
<evidence type="ECO:0000256" key="4">
    <source>
        <dbReference type="ARBA" id="ARBA00022723"/>
    </source>
</evidence>
<dbReference type="SUPFAM" id="SSF102114">
    <property type="entry name" value="Radical SAM enzymes"/>
    <property type="match status" value="1"/>
</dbReference>
<dbReference type="InterPro" id="IPR039661">
    <property type="entry name" value="ELP3"/>
</dbReference>
<evidence type="ECO:0000256" key="5">
    <source>
        <dbReference type="ARBA" id="ARBA00023004"/>
    </source>
</evidence>
<evidence type="ECO:0000256" key="6">
    <source>
        <dbReference type="ARBA" id="ARBA00023014"/>
    </source>
</evidence>
<evidence type="ECO:0000256" key="3">
    <source>
        <dbReference type="ARBA" id="ARBA00022691"/>
    </source>
</evidence>
<dbReference type="PROSITE" id="PS51918">
    <property type="entry name" value="RADICAL_SAM"/>
    <property type="match status" value="1"/>
</dbReference>
<dbReference type="Gene3D" id="3.80.30.20">
    <property type="entry name" value="tm_1862 like domain"/>
    <property type="match status" value="1"/>
</dbReference>
<dbReference type="InterPro" id="IPR006638">
    <property type="entry name" value="Elp3/MiaA/NifB-like_rSAM"/>
</dbReference>
<organism evidence="8 9">
    <name type="scientific">Flavobacterium granuli</name>
    <dbReference type="NCBI Taxonomy" id="280093"/>
    <lineage>
        <taxon>Bacteria</taxon>
        <taxon>Pseudomonadati</taxon>
        <taxon>Bacteroidota</taxon>
        <taxon>Flavobacteriia</taxon>
        <taxon>Flavobacteriales</taxon>
        <taxon>Flavobacteriaceae</taxon>
        <taxon>Flavobacterium</taxon>
    </lineage>
</organism>
<evidence type="ECO:0000256" key="2">
    <source>
        <dbReference type="ARBA" id="ARBA00022485"/>
    </source>
</evidence>
<dbReference type="CDD" id="cd01335">
    <property type="entry name" value="Radical_SAM"/>
    <property type="match status" value="1"/>
</dbReference>
<dbReference type="EMBL" id="JAVDTX010000001">
    <property type="protein sequence ID" value="MDR6843907.1"/>
    <property type="molecule type" value="Genomic_DNA"/>
</dbReference>
<sequence>MALYNSEYLCKMNAKTESNRKGYNNYGTHLREKYNGKKVFKVIVDGNFSCPNRDGLKGYGGCTYCNTDSFTPDISRKAPTIEDQLLQGMERAKKSYKADKFIVYFQPNTNTYAPVDYLKVIYDRALSFNPEEVVGFSVGTRPDCIDAEKVALLESYCDRFDVDLEMGMESMYDETLEKINRGCTHAEFVSAVELLKDSPIDLCVHTVFGFPWETREMMLNYVNEINRLTQIKFVKFHHLHIVEGSIMGVHYKRNPFPLFTLEQYTDLLCDLIPLLRPDIVIQRLFGISDWDLLIAPNWGLKKTEIQHYIDSTIEKRGVIQGSKYNSI</sequence>
<evidence type="ECO:0000256" key="1">
    <source>
        <dbReference type="ARBA" id="ARBA00001966"/>
    </source>
</evidence>
<evidence type="ECO:0000313" key="8">
    <source>
        <dbReference type="EMBL" id="MDR6843907.1"/>
    </source>
</evidence>
<keyword evidence="5" id="KW-0408">Iron</keyword>
<dbReference type="PANTHER" id="PTHR11135:SF1">
    <property type="entry name" value="PROTEIN YHCC"/>
    <property type="match status" value="1"/>
</dbReference>
<proteinExistence type="predicted"/>
<protein>
    <submittedName>
        <fullName evidence="8">Radical SAM protein (TIGR01212 family)</fullName>
    </submittedName>
</protein>
<name>A0ABU1RYS0_9FLAO</name>